<evidence type="ECO:0000313" key="17">
    <source>
        <dbReference type="Proteomes" id="UP000198703"/>
    </source>
</evidence>
<keyword evidence="5 14" id="KW-1003">Cell membrane</keyword>
<feature type="transmembrane region" description="Helical" evidence="14">
    <location>
        <begin position="122"/>
        <end position="140"/>
    </location>
</feature>
<keyword evidence="12 14" id="KW-0472">Membrane</keyword>
<comment type="subcellular location">
    <subcellularLocation>
        <location evidence="1 14">Cell membrane</location>
        <topology evidence="1 14">Multi-pass membrane protein</topology>
    </subcellularLocation>
</comment>
<evidence type="ECO:0000256" key="11">
    <source>
        <dbReference type="ARBA" id="ARBA00023004"/>
    </source>
</evidence>
<sequence length="143" mass="16360">MYETVKTIHILAWTSWMAGLFYLPRIFVYHAESATPGDATSETFKVMERKLHRFIMGPAMIATWITGLWLAWMLWGSVATSGWFWVKVGMVAAMTGFHHMAGTWVKRFAADANTRPGRFYRIANEAPTLLFVVIVIMVIVRPF</sequence>
<dbReference type="Pfam" id="PF03653">
    <property type="entry name" value="UPF0093"/>
    <property type="match status" value="1"/>
</dbReference>
<dbReference type="InterPro" id="IPR005265">
    <property type="entry name" value="HemJ-like"/>
</dbReference>
<dbReference type="UniPathway" id="UPA00251">
    <property type="reaction ID" value="UER00324"/>
</dbReference>
<dbReference type="Proteomes" id="UP000198703">
    <property type="component" value="Unassembled WGS sequence"/>
</dbReference>
<dbReference type="NCBIfam" id="TIGR00701">
    <property type="entry name" value="protoporphyrinogen oxidase HemJ"/>
    <property type="match status" value="1"/>
</dbReference>
<comment type="catalytic activity">
    <reaction evidence="13 14 15">
        <text>protoporphyrinogen IX + 3 A = protoporphyrin IX + 3 AH2</text>
        <dbReference type="Rhea" id="RHEA:62000"/>
        <dbReference type="ChEBI" id="CHEBI:13193"/>
        <dbReference type="ChEBI" id="CHEBI:17499"/>
        <dbReference type="ChEBI" id="CHEBI:57306"/>
        <dbReference type="ChEBI" id="CHEBI:57307"/>
    </reaction>
</comment>
<feature type="binding site" description="axial binding residue" evidence="14">
    <location>
        <position position="87"/>
    </location>
    <ligand>
        <name>heme</name>
        <dbReference type="ChEBI" id="CHEBI:30413"/>
    </ligand>
    <ligandPart>
        <name>Fe</name>
        <dbReference type="ChEBI" id="CHEBI:18248"/>
    </ligandPart>
</feature>
<keyword evidence="17" id="KW-1185">Reference proteome</keyword>
<evidence type="ECO:0000256" key="9">
    <source>
        <dbReference type="ARBA" id="ARBA00022989"/>
    </source>
</evidence>
<evidence type="ECO:0000256" key="7">
    <source>
        <dbReference type="ARBA" id="ARBA00022692"/>
    </source>
</evidence>
<dbReference type="STRING" id="89524.SAMN05444370_11370"/>
<evidence type="ECO:0000256" key="13">
    <source>
        <dbReference type="ARBA" id="ARBA00048390"/>
    </source>
</evidence>
<evidence type="ECO:0000256" key="4">
    <source>
        <dbReference type="ARBA" id="ARBA00017504"/>
    </source>
</evidence>
<comment type="cofactor">
    <cofactor evidence="14 15">
        <name>heme b</name>
        <dbReference type="ChEBI" id="CHEBI:60344"/>
    </cofactor>
    <text evidence="14 15">Binds 1 heme b (iron(II)-protoporphyrin IX) group per subunit.</text>
</comment>
<evidence type="ECO:0000256" key="6">
    <source>
        <dbReference type="ARBA" id="ARBA00022617"/>
    </source>
</evidence>
<keyword evidence="7 14" id="KW-0812">Transmembrane</keyword>
<keyword evidence="9 14" id="KW-1133">Transmembrane helix</keyword>
<reference evidence="16 17" key="1">
    <citation type="submission" date="2016-10" db="EMBL/GenBank/DDBJ databases">
        <authorList>
            <person name="de Groot N.N."/>
        </authorList>
    </citation>
    <scope>NUCLEOTIDE SEQUENCE [LARGE SCALE GENOMIC DNA]</scope>
    <source>
        <strain evidence="16 17">DSM 15345</strain>
    </source>
</reference>
<organism evidence="16 17">
    <name type="scientific">Rubrimonas cliftonensis</name>
    <dbReference type="NCBI Taxonomy" id="89524"/>
    <lineage>
        <taxon>Bacteria</taxon>
        <taxon>Pseudomonadati</taxon>
        <taxon>Pseudomonadota</taxon>
        <taxon>Alphaproteobacteria</taxon>
        <taxon>Rhodobacterales</taxon>
        <taxon>Paracoccaceae</taxon>
        <taxon>Rubrimonas</taxon>
    </lineage>
</organism>
<comment type="subunit">
    <text evidence="14">Homodimer.</text>
</comment>
<dbReference type="GO" id="GO:0046872">
    <property type="term" value="F:metal ion binding"/>
    <property type="evidence" value="ECO:0007669"/>
    <property type="project" value="UniProtKB-UniRule"/>
</dbReference>
<accession>A0A1H4EEL9</accession>
<comment type="caution">
    <text evidence="14">Lacks conserved residue(s) required for the propagation of feature annotation.</text>
</comment>
<dbReference type="PANTHER" id="PTHR40255:SF1">
    <property type="entry name" value="PROTOPORPHYRINOGEN IX OXIDASE"/>
    <property type="match status" value="1"/>
</dbReference>
<dbReference type="PANTHER" id="PTHR40255">
    <property type="entry name" value="UPF0093 MEMBRANE PROTEIN SLR1790"/>
    <property type="match status" value="1"/>
</dbReference>
<dbReference type="EMBL" id="FNQM01000013">
    <property type="protein sequence ID" value="SEA83168.1"/>
    <property type="molecule type" value="Genomic_DNA"/>
</dbReference>
<dbReference type="OrthoDB" id="9800824at2"/>
<dbReference type="AlphaFoldDB" id="A0A1H4EEL9"/>
<feature type="transmembrane region" description="Helical" evidence="14">
    <location>
        <begin position="82"/>
        <end position="101"/>
    </location>
</feature>
<keyword evidence="10 14" id="KW-0560">Oxidoreductase</keyword>
<dbReference type="GO" id="GO:0005886">
    <property type="term" value="C:plasma membrane"/>
    <property type="evidence" value="ECO:0007669"/>
    <property type="project" value="UniProtKB-SubCell"/>
</dbReference>
<dbReference type="GO" id="GO:0006782">
    <property type="term" value="P:protoporphyrinogen IX biosynthetic process"/>
    <property type="evidence" value="ECO:0007669"/>
    <property type="project" value="UniProtKB-UniRule"/>
</dbReference>
<evidence type="ECO:0000256" key="15">
    <source>
        <dbReference type="PIRNR" id="PIRNR004638"/>
    </source>
</evidence>
<dbReference type="HAMAP" id="MF_02239">
    <property type="entry name" value="HemJ"/>
    <property type="match status" value="1"/>
</dbReference>
<feature type="transmembrane region" description="Helical" evidence="14">
    <location>
        <begin position="54"/>
        <end position="76"/>
    </location>
</feature>
<evidence type="ECO:0000256" key="1">
    <source>
        <dbReference type="ARBA" id="ARBA00004651"/>
    </source>
</evidence>
<name>A0A1H4EEL9_9RHOB</name>
<protein>
    <recommendedName>
        <fullName evidence="4 14">Protoporphyrinogen IX oxidase</fullName>
        <shortName evidence="14">PPO</shortName>
        <ecNumber evidence="14 15">1.3.99.-</ecNumber>
    </recommendedName>
</protein>
<dbReference type="EC" id="1.3.99.-" evidence="14 15"/>
<evidence type="ECO:0000313" key="16">
    <source>
        <dbReference type="EMBL" id="SEA83168.1"/>
    </source>
</evidence>
<dbReference type="PIRSF" id="PIRSF004638">
    <property type="entry name" value="UCP004638"/>
    <property type="match status" value="1"/>
</dbReference>
<dbReference type="RefSeq" id="WP_093255201.1">
    <property type="nucleotide sequence ID" value="NZ_FNQM01000013.1"/>
</dbReference>
<evidence type="ECO:0000256" key="14">
    <source>
        <dbReference type="HAMAP-Rule" id="MF_02239"/>
    </source>
</evidence>
<comment type="similarity">
    <text evidence="3 14 15">Belongs to the HemJ family.</text>
</comment>
<feature type="binding site" description="axial binding residue" evidence="14">
    <location>
        <position position="9"/>
    </location>
    <ligand>
        <name>heme</name>
        <dbReference type="ChEBI" id="CHEBI:30413"/>
    </ligand>
    <ligandPart>
        <name>Fe</name>
        <dbReference type="ChEBI" id="CHEBI:18248"/>
    </ligandPart>
</feature>
<keyword evidence="6 14" id="KW-0349">Heme</keyword>
<gene>
    <name evidence="16" type="ORF">SAMN05444370_11370</name>
</gene>
<evidence type="ECO:0000256" key="3">
    <source>
        <dbReference type="ARBA" id="ARBA00006501"/>
    </source>
</evidence>
<keyword evidence="11 14" id="KW-0408">Iron</keyword>
<dbReference type="GO" id="GO:0070818">
    <property type="term" value="F:protoporphyrinogen oxidase activity"/>
    <property type="evidence" value="ECO:0007669"/>
    <property type="project" value="UniProtKB-UniRule"/>
</dbReference>
<evidence type="ECO:0000256" key="8">
    <source>
        <dbReference type="ARBA" id="ARBA00022723"/>
    </source>
</evidence>
<keyword evidence="8 14" id="KW-0479">Metal-binding</keyword>
<evidence type="ECO:0000256" key="5">
    <source>
        <dbReference type="ARBA" id="ARBA00022475"/>
    </source>
</evidence>
<proteinExistence type="inferred from homology"/>
<comment type="function">
    <text evidence="14 15">Catalyzes the oxidation of protoporphyrinogen IX to protoporphyrin IX.</text>
</comment>
<comment type="pathway">
    <text evidence="2 14 15">Porphyrin-containing compound metabolism; protoporphyrin-IX biosynthesis; protoporphyrin-IX from protoporphyrinogen-IX: step 1/1.</text>
</comment>
<evidence type="ECO:0000256" key="10">
    <source>
        <dbReference type="ARBA" id="ARBA00023002"/>
    </source>
</evidence>
<evidence type="ECO:0000256" key="12">
    <source>
        <dbReference type="ARBA" id="ARBA00023136"/>
    </source>
</evidence>
<evidence type="ECO:0000256" key="2">
    <source>
        <dbReference type="ARBA" id="ARBA00005073"/>
    </source>
</evidence>